<keyword evidence="2" id="KW-0597">Phosphoprotein</keyword>
<organism evidence="4 5">
    <name type="scientific">Streptomyces roseoverticillatus</name>
    <dbReference type="NCBI Taxonomy" id="66429"/>
    <lineage>
        <taxon>Bacteria</taxon>
        <taxon>Bacillati</taxon>
        <taxon>Actinomycetota</taxon>
        <taxon>Actinomycetes</taxon>
        <taxon>Kitasatosporales</taxon>
        <taxon>Streptomycetaceae</taxon>
        <taxon>Streptomyces</taxon>
    </lineage>
</organism>
<proteinExistence type="predicted"/>
<dbReference type="InterPro" id="IPR009081">
    <property type="entry name" value="PP-bd_ACP"/>
</dbReference>
<dbReference type="SUPFAM" id="SSF47336">
    <property type="entry name" value="ACP-like"/>
    <property type="match status" value="1"/>
</dbReference>
<keyword evidence="5" id="KW-1185">Reference proteome</keyword>
<dbReference type="InterPro" id="IPR020806">
    <property type="entry name" value="PKS_PP-bd"/>
</dbReference>
<dbReference type="PROSITE" id="PS50075">
    <property type="entry name" value="CARRIER"/>
    <property type="match status" value="1"/>
</dbReference>
<protein>
    <submittedName>
        <fullName evidence="4">Acyl carrier protein</fullName>
    </submittedName>
</protein>
<dbReference type="EMBL" id="JBFASG010000006">
    <property type="protein sequence ID" value="MEV4923031.1"/>
    <property type="molecule type" value="Genomic_DNA"/>
</dbReference>
<reference evidence="4 5" key="1">
    <citation type="submission" date="2024-06" db="EMBL/GenBank/DDBJ databases">
        <title>The Natural Products Discovery Center: Release of the First 8490 Sequenced Strains for Exploring Actinobacteria Biosynthetic Diversity.</title>
        <authorList>
            <person name="Kalkreuter E."/>
            <person name="Kautsar S.A."/>
            <person name="Yang D."/>
            <person name="Bader C.D."/>
            <person name="Teijaro C.N."/>
            <person name="Fluegel L."/>
            <person name="Davis C.M."/>
            <person name="Simpson J.R."/>
            <person name="Lauterbach L."/>
            <person name="Steele A.D."/>
            <person name="Gui C."/>
            <person name="Meng S."/>
            <person name="Li G."/>
            <person name="Viehrig K."/>
            <person name="Ye F."/>
            <person name="Su P."/>
            <person name="Kiefer A.F."/>
            <person name="Nichols A."/>
            <person name="Cepeda A.J."/>
            <person name="Yan W."/>
            <person name="Fan B."/>
            <person name="Jiang Y."/>
            <person name="Adhikari A."/>
            <person name="Zheng C.-J."/>
            <person name="Schuster L."/>
            <person name="Cowan T.M."/>
            <person name="Smanski M.J."/>
            <person name="Chevrette M.G."/>
            <person name="De Carvalho L.P.S."/>
            <person name="Shen B."/>
        </authorList>
    </citation>
    <scope>NUCLEOTIDE SEQUENCE [LARGE SCALE GENOMIC DNA]</scope>
    <source>
        <strain evidence="4 5">NPDC053791</strain>
    </source>
</reference>
<name>A0ABV3IRA5_9ACTN</name>
<evidence type="ECO:0000259" key="3">
    <source>
        <dbReference type="PROSITE" id="PS50075"/>
    </source>
</evidence>
<keyword evidence="1" id="KW-0596">Phosphopantetheine</keyword>
<feature type="domain" description="Carrier" evidence="3">
    <location>
        <begin position="3"/>
        <end position="80"/>
    </location>
</feature>
<comment type="caution">
    <text evidence="4">The sequence shown here is derived from an EMBL/GenBank/DDBJ whole genome shotgun (WGS) entry which is preliminary data.</text>
</comment>
<gene>
    <name evidence="4" type="ORF">AB0L03_09295</name>
</gene>
<dbReference type="RefSeq" id="WP_366087461.1">
    <property type="nucleotide sequence ID" value="NZ_JBFASG010000006.1"/>
</dbReference>
<dbReference type="Gene3D" id="1.10.1200.10">
    <property type="entry name" value="ACP-like"/>
    <property type="match status" value="1"/>
</dbReference>
<evidence type="ECO:0000256" key="1">
    <source>
        <dbReference type="ARBA" id="ARBA00022450"/>
    </source>
</evidence>
<evidence type="ECO:0000256" key="2">
    <source>
        <dbReference type="ARBA" id="ARBA00022553"/>
    </source>
</evidence>
<accession>A0ABV3IRA5</accession>
<evidence type="ECO:0000313" key="4">
    <source>
        <dbReference type="EMBL" id="MEV4923031.1"/>
    </source>
</evidence>
<sequence length="86" mass="9154">MSVDRQWIEDWLVARIAGAQRIIPEQVDVGESFVANGLSSRASVALIGDLSRALGVTLPETLSWEYPTIAALAEHVAGIGGSPHDD</sequence>
<dbReference type="Proteomes" id="UP001552479">
    <property type="component" value="Unassembled WGS sequence"/>
</dbReference>
<dbReference type="Pfam" id="PF00550">
    <property type="entry name" value="PP-binding"/>
    <property type="match status" value="1"/>
</dbReference>
<dbReference type="SMART" id="SM00823">
    <property type="entry name" value="PKS_PP"/>
    <property type="match status" value="1"/>
</dbReference>
<evidence type="ECO:0000313" key="5">
    <source>
        <dbReference type="Proteomes" id="UP001552479"/>
    </source>
</evidence>
<dbReference type="InterPro" id="IPR036736">
    <property type="entry name" value="ACP-like_sf"/>
</dbReference>